<protein>
    <submittedName>
        <fullName evidence="1">Uncharacterized protein</fullName>
    </submittedName>
</protein>
<accession>A0A0N0BD82</accession>
<dbReference type="Proteomes" id="UP000053105">
    <property type="component" value="Unassembled WGS sequence"/>
</dbReference>
<name>A0A0N0BD82_9HYME</name>
<evidence type="ECO:0000313" key="2">
    <source>
        <dbReference type="Proteomes" id="UP000053105"/>
    </source>
</evidence>
<gene>
    <name evidence="1" type="ORF">WN51_04578</name>
</gene>
<organism evidence="1 2">
    <name type="scientific">Melipona quadrifasciata</name>
    <dbReference type="NCBI Taxonomy" id="166423"/>
    <lineage>
        <taxon>Eukaryota</taxon>
        <taxon>Metazoa</taxon>
        <taxon>Ecdysozoa</taxon>
        <taxon>Arthropoda</taxon>
        <taxon>Hexapoda</taxon>
        <taxon>Insecta</taxon>
        <taxon>Pterygota</taxon>
        <taxon>Neoptera</taxon>
        <taxon>Endopterygota</taxon>
        <taxon>Hymenoptera</taxon>
        <taxon>Apocrita</taxon>
        <taxon>Aculeata</taxon>
        <taxon>Apoidea</taxon>
        <taxon>Anthophila</taxon>
        <taxon>Apidae</taxon>
        <taxon>Melipona</taxon>
    </lineage>
</organism>
<dbReference type="AlphaFoldDB" id="A0A0N0BD82"/>
<sequence length="336" mass="38217">MSANLKACVSIKEEQFYILEVFIDSVTLYAEKLQKIPPNELGVDLQFIDMPLFRIFQSAFLLTKPDRSKEITRGYGLHTVNFNAGKIYLFTRNPGELVEKMRSKPLLLDVYRIKEIVICPEEVLKDPLGNAVIPIPGCLCDYVMMPGNNIFHLPKPYEIKNTFCLVDEEYKPTGYIRIFFRMTCFGTYTVHPFSIVDKKLLFKNTGSFNEFLCTKVPYPDEDERRAAEAGAKFCLPDKVPEESELDTPPSPVNIVGLILACKELSRRDGSPLNVIPPNYPPKIPQVHVEEVAFDIDKARRKGFEEIVEEEPGMIVDIKHRTCINIRCAGNICSGQK</sequence>
<dbReference type="EMBL" id="KQ435878">
    <property type="protein sequence ID" value="KOX70061.1"/>
    <property type="molecule type" value="Genomic_DNA"/>
</dbReference>
<dbReference type="OrthoDB" id="7682862at2759"/>
<dbReference type="Pfam" id="PF14924">
    <property type="entry name" value="MAP10_N"/>
    <property type="match status" value="1"/>
</dbReference>
<evidence type="ECO:0000313" key="1">
    <source>
        <dbReference type="EMBL" id="KOX70061.1"/>
    </source>
</evidence>
<proteinExistence type="predicted"/>
<keyword evidence="2" id="KW-1185">Reference proteome</keyword>
<reference evidence="1 2" key="1">
    <citation type="submission" date="2015-07" db="EMBL/GenBank/DDBJ databases">
        <title>The genome of Melipona quadrifasciata.</title>
        <authorList>
            <person name="Pan H."/>
            <person name="Kapheim K."/>
        </authorList>
    </citation>
    <scope>NUCLEOTIDE SEQUENCE [LARGE SCALE GENOMIC DNA]</scope>
    <source>
        <strain evidence="1">0111107301</strain>
        <tissue evidence="1">Whole body</tissue>
    </source>
</reference>